<dbReference type="InterPro" id="IPR039506">
    <property type="entry name" value="SPOB_a"/>
</dbReference>
<dbReference type="PANTHER" id="PTHR40448">
    <property type="entry name" value="TWO-COMPONENT SENSOR HISTIDINE KINASE"/>
    <property type="match status" value="1"/>
</dbReference>
<dbReference type="AlphaFoldDB" id="A0A084J8K7"/>
<dbReference type="Pfam" id="PF14689">
    <property type="entry name" value="SPOB_a"/>
    <property type="match status" value="1"/>
</dbReference>
<dbReference type="GO" id="GO:0042802">
    <property type="term" value="F:identical protein binding"/>
    <property type="evidence" value="ECO:0007669"/>
    <property type="project" value="TreeGrafter"/>
</dbReference>
<dbReference type="EMBL" id="JPMD01000038">
    <property type="protein sequence ID" value="KEZ85291.1"/>
    <property type="molecule type" value="Genomic_DNA"/>
</dbReference>
<protein>
    <recommendedName>
        <fullName evidence="4">Histidine kinase domain-containing protein</fullName>
    </recommendedName>
</protein>
<evidence type="ECO:0000259" key="4">
    <source>
        <dbReference type="PROSITE" id="PS50109"/>
    </source>
</evidence>
<dbReference type="InterPro" id="IPR005467">
    <property type="entry name" value="His_kinase_dom"/>
</dbReference>
<comment type="caution">
    <text evidence="5">The sequence shown here is derived from an EMBL/GenBank/DDBJ whole genome shotgun (WGS) entry which is preliminary data.</text>
</comment>
<evidence type="ECO:0000313" key="6">
    <source>
        <dbReference type="Proteomes" id="UP000028542"/>
    </source>
</evidence>
<keyword evidence="3" id="KW-0812">Transmembrane</keyword>
<dbReference type="Proteomes" id="UP000028542">
    <property type="component" value="Unassembled WGS sequence"/>
</dbReference>
<evidence type="ECO:0000256" key="1">
    <source>
        <dbReference type="ARBA" id="ARBA00022777"/>
    </source>
</evidence>
<sequence length="411" mass="46612">MKMSINNFLELFTLGMICNILFDKINIKNVLISIILAYVFGTVIKIPVVTIGALTIIYAFINKFLYNDTFYKALIKITISLLVLMIAESIVGIIVGILDINTESINLTLTLVGVFTITLGTIYYFTKYIKVNISTIPKISTKIIITGIVNLFLILTILIFINDSHFIGSGLRIGLFSALLVFIIITMILCRDIYKIMKENEILEIQNKYNLILNEYIEKLRASEHEYKNHLNVIYSTLQVGNYDEVNKVIKKYIEDITYKDTLTKLMTIDNIILRALIYSKICEAEKADVNIKCNIKNSLNNIKISQSDMVIILTNLLNNAIEAAKESPNKLVEIYIDEDYSTNGRYIITIKNTVKDMNKINISSMFKEGYSTKGSSRGYGLHNVQKIVSGNKGNILIETDDDMLSVEIHI</sequence>
<organism evidence="5 6">
    <name type="scientific">Clostridium sulfidigenes</name>
    <dbReference type="NCBI Taxonomy" id="318464"/>
    <lineage>
        <taxon>Bacteria</taxon>
        <taxon>Bacillati</taxon>
        <taxon>Bacillota</taxon>
        <taxon>Clostridia</taxon>
        <taxon>Eubacteriales</taxon>
        <taxon>Clostridiaceae</taxon>
        <taxon>Clostridium</taxon>
    </lineage>
</organism>
<evidence type="ECO:0000313" key="5">
    <source>
        <dbReference type="EMBL" id="KEZ85291.1"/>
    </source>
</evidence>
<keyword evidence="6" id="KW-1185">Reference proteome</keyword>
<dbReference type="PROSITE" id="PS50109">
    <property type="entry name" value="HIS_KIN"/>
    <property type="match status" value="1"/>
</dbReference>
<feature type="transmembrane region" description="Helical" evidence="3">
    <location>
        <begin position="104"/>
        <end position="123"/>
    </location>
</feature>
<dbReference type="eggNOG" id="COG3290">
    <property type="taxonomic scope" value="Bacteria"/>
</dbReference>
<dbReference type="Pfam" id="PF14501">
    <property type="entry name" value="HATPase_c_5"/>
    <property type="match status" value="1"/>
</dbReference>
<feature type="transmembrane region" description="Helical" evidence="3">
    <location>
        <begin position="173"/>
        <end position="190"/>
    </location>
</feature>
<dbReference type="GO" id="GO:0000160">
    <property type="term" value="P:phosphorelay signal transduction system"/>
    <property type="evidence" value="ECO:0007669"/>
    <property type="project" value="UniProtKB-KW"/>
</dbReference>
<keyword evidence="1" id="KW-0808">Transferase</keyword>
<dbReference type="GO" id="GO:0016301">
    <property type="term" value="F:kinase activity"/>
    <property type="evidence" value="ECO:0007669"/>
    <property type="project" value="UniProtKB-KW"/>
</dbReference>
<evidence type="ECO:0000256" key="2">
    <source>
        <dbReference type="ARBA" id="ARBA00023012"/>
    </source>
</evidence>
<gene>
    <name evidence="5" type="ORF">IO99_15315</name>
</gene>
<dbReference type="STRING" id="318464.IO99_15315"/>
<accession>A0A084J8K7</accession>
<dbReference type="PANTHER" id="PTHR40448:SF1">
    <property type="entry name" value="TWO-COMPONENT SENSOR HISTIDINE KINASE"/>
    <property type="match status" value="1"/>
</dbReference>
<dbReference type="InterPro" id="IPR003594">
    <property type="entry name" value="HATPase_dom"/>
</dbReference>
<feature type="transmembrane region" description="Helical" evidence="3">
    <location>
        <begin position="73"/>
        <end position="98"/>
    </location>
</feature>
<feature type="domain" description="Histidine kinase" evidence="4">
    <location>
        <begin position="222"/>
        <end position="411"/>
    </location>
</feature>
<dbReference type="Gene3D" id="3.30.565.10">
    <property type="entry name" value="Histidine kinase-like ATPase, C-terminal domain"/>
    <property type="match status" value="1"/>
</dbReference>
<keyword evidence="1" id="KW-0418">Kinase</keyword>
<dbReference type="InterPro" id="IPR036890">
    <property type="entry name" value="HATPase_C_sf"/>
</dbReference>
<feature type="transmembrane region" description="Helical" evidence="3">
    <location>
        <begin position="31"/>
        <end position="61"/>
    </location>
</feature>
<keyword evidence="3" id="KW-0472">Membrane</keyword>
<proteinExistence type="predicted"/>
<dbReference type="Gene3D" id="1.10.287.130">
    <property type="match status" value="1"/>
</dbReference>
<dbReference type="SUPFAM" id="SSF55874">
    <property type="entry name" value="ATPase domain of HSP90 chaperone/DNA topoisomerase II/histidine kinase"/>
    <property type="match status" value="1"/>
</dbReference>
<keyword evidence="2" id="KW-0902">Two-component regulatory system</keyword>
<keyword evidence="3" id="KW-1133">Transmembrane helix</keyword>
<dbReference type="InterPro" id="IPR032834">
    <property type="entry name" value="NatK-like_C"/>
</dbReference>
<reference evidence="5 6" key="1">
    <citation type="submission" date="2014-07" db="EMBL/GenBank/DDBJ databases">
        <title>Draft genome of Clostridium sulfidigenes 113A isolated from sediments associated with methane hydrate from Krishna Godavari basin.</title>
        <authorList>
            <person name="Honkalas V.S."/>
            <person name="Dabir A.P."/>
            <person name="Arora P."/>
            <person name="Dhakephalkar P.K."/>
        </authorList>
    </citation>
    <scope>NUCLEOTIDE SEQUENCE [LARGE SCALE GENOMIC DNA]</scope>
    <source>
        <strain evidence="5 6">113A</strain>
    </source>
</reference>
<dbReference type="SMART" id="SM00387">
    <property type="entry name" value="HATPase_c"/>
    <property type="match status" value="1"/>
</dbReference>
<evidence type="ECO:0000256" key="3">
    <source>
        <dbReference type="SAM" id="Phobius"/>
    </source>
</evidence>
<feature type="transmembrane region" description="Helical" evidence="3">
    <location>
        <begin position="143"/>
        <end position="161"/>
    </location>
</feature>
<name>A0A084J8K7_9CLOT</name>